<evidence type="ECO:0000256" key="6">
    <source>
        <dbReference type="ARBA" id="ARBA00022840"/>
    </source>
</evidence>
<dbReference type="InterPro" id="IPR036388">
    <property type="entry name" value="WH-like_DNA-bd_sf"/>
</dbReference>
<evidence type="ECO:0000259" key="9">
    <source>
        <dbReference type="Pfam" id="PF23559"/>
    </source>
</evidence>
<dbReference type="FunFam" id="3.40.50.300:FF:001091">
    <property type="entry name" value="Probable disease resistance protein At1g61300"/>
    <property type="match status" value="1"/>
</dbReference>
<dbReference type="InterPro" id="IPR032675">
    <property type="entry name" value="LRR_dom_sf"/>
</dbReference>
<keyword evidence="2" id="KW-0433">Leucine-rich repeat</keyword>
<organism evidence="10 11">
    <name type="scientific">Quercus lobata</name>
    <name type="common">Valley oak</name>
    <dbReference type="NCBI Taxonomy" id="97700"/>
    <lineage>
        <taxon>Eukaryota</taxon>
        <taxon>Viridiplantae</taxon>
        <taxon>Streptophyta</taxon>
        <taxon>Embryophyta</taxon>
        <taxon>Tracheophyta</taxon>
        <taxon>Spermatophyta</taxon>
        <taxon>Magnoliopsida</taxon>
        <taxon>eudicotyledons</taxon>
        <taxon>Gunneridae</taxon>
        <taxon>Pentapetalae</taxon>
        <taxon>rosids</taxon>
        <taxon>fabids</taxon>
        <taxon>Fagales</taxon>
        <taxon>Fagaceae</taxon>
        <taxon>Quercus</taxon>
    </lineage>
</organism>
<dbReference type="Pfam" id="PF00931">
    <property type="entry name" value="NB-ARC"/>
    <property type="match status" value="1"/>
</dbReference>
<reference evidence="10" key="2">
    <citation type="submission" date="2021-01" db="UniProtKB">
        <authorList>
            <consortium name="EnsemblPlants"/>
        </authorList>
    </citation>
    <scope>IDENTIFICATION</scope>
</reference>
<proteinExistence type="inferred from homology"/>
<dbReference type="Proteomes" id="UP000594261">
    <property type="component" value="Chromosome 12"/>
</dbReference>
<dbReference type="Gene3D" id="3.80.10.10">
    <property type="entry name" value="Ribonuclease Inhibitor"/>
    <property type="match status" value="2"/>
</dbReference>
<dbReference type="InterPro" id="IPR058922">
    <property type="entry name" value="WHD_DRP"/>
</dbReference>
<dbReference type="SUPFAM" id="SSF52058">
    <property type="entry name" value="L domain-like"/>
    <property type="match status" value="1"/>
</dbReference>
<dbReference type="Gene3D" id="1.10.8.430">
    <property type="entry name" value="Helical domain of apoptotic protease-activating factors"/>
    <property type="match status" value="1"/>
</dbReference>
<evidence type="ECO:0000256" key="2">
    <source>
        <dbReference type="ARBA" id="ARBA00022614"/>
    </source>
</evidence>
<dbReference type="InterPro" id="IPR042197">
    <property type="entry name" value="Apaf_helical"/>
</dbReference>
<dbReference type="InterPro" id="IPR003591">
    <property type="entry name" value="Leu-rich_rpt_typical-subtyp"/>
</dbReference>
<sequence length="1003" mass="115387">MLPRGEINGDLPVEMVIKPILELGKVIWAPTRKYHNYHRRANKHMEILEEKWEVLVCRKEDIESQMKPQLERGKISKEEVKNWLQRVEKMKSEIENIKQEADKWMCFSRMKLGKLACEKRQKVEELRQEGDFSDGLVVDPPVTVSRGETLLTTTLVGETTAKRTKEKVWKHLLDEDCRKIGVYGMGGIGKTTIMKQINNDLLEEKKFDNVIWVTVSKPFNVIKLQQDIACKLNLDLSEFSRFTDETTRAGKLKNALEDKKRYVLILDDMWEAFHLADIGIPEPTPSNGCKLVLTTQSVVVCRRMDCKEIKMELLSEDESRNLFLDTVGHDVLNDQDIKPIVEEVVKECACLPLAIITIAVSLKDAVDASEWRNALSELRASIKGPTSVDTSVLKRLQFSYERLKDKKLQDCFLCCALYPEDYEIYRDELIEHLIGEKVIESMKSRQEELDQGHTLLNKLENACLLEGGSKDFEIRGIFIEKRRFVKMHDLIRDMALQIAGAKFLVSEYVPNEEEWGNNVEKVSLMFNYNSKFPNVSPKCPKLSTLLLRGYVNIIPDSFFVHLHGLRVLHVDRHWFESLPNSVSDLKHLTSLRLNSYRLKCVPSLAKLTALRSLDLSGGSLEEIPHGLEMLVNLRYLNLRTSKIQKMPPGILPKLCQLQLLKLRFWGLDVNGEEMVRLKKLECFEGAFDGVKGFNTYVESLEEGGPSHYIYAVNQKKPAIQLGVGESVILSDCNICLLPKDVRALIFCERQRHGLSLHRRKKTVWFKKGCEEIEYLNSYFYTFSLQSLDILHLSELNNLKGLFREEKVAPAPVVPLGTFSRLKQFSIEFCPNIKKLFPPWLMLDNLEEIEVYDCNQLEEIIGGAEASDDEVEEEEAKEIVEIFPQLRKLRLWGLPELKTICSNSNVILCDSLNSIEIEECPKLKRLPLSLHLIDGELSSPPSSLQIKIEKKRWELLEWDNHDMKMVLEPLCQFDKWIKVMAEIEIIAPRAILAEIEIIAPRAIL</sequence>
<feature type="domain" description="Disease resistance protein At4g27190-like leucine-rich repeats" evidence="8">
    <location>
        <begin position="814"/>
        <end position="925"/>
    </location>
</feature>
<comment type="similarity">
    <text evidence="1">Belongs to the disease resistance NB-LRR family.</text>
</comment>
<evidence type="ECO:0000256" key="5">
    <source>
        <dbReference type="ARBA" id="ARBA00022821"/>
    </source>
</evidence>
<name>A0A7N2N3Y7_QUELO</name>
<dbReference type="Pfam" id="PF23559">
    <property type="entry name" value="WHD_DRP"/>
    <property type="match status" value="1"/>
</dbReference>
<dbReference type="InterPro" id="IPR057135">
    <property type="entry name" value="At4g27190-like_LRR"/>
</dbReference>
<evidence type="ECO:0008006" key="12">
    <source>
        <dbReference type="Google" id="ProtNLM"/>
    </source>
</evidence>
<dbReference type="FunFam" id="1.10.10.10:FF:000322">
    <property type="entry name" value="Probable disease resistance protein At1g63360"/>
    <property type="match status" value="1"/>
</dbReference>
<feature type="domain" description="NB-ARC" evidence="7">
    <location>
        <begin position="163"/>
        <end position="329"/>
    </location>
</feature>
<dbReference type="OMA" id="RCCENME"/>
<dbReference type="Pfam" id="PF23247">
    <property type="entry name" value="LRR_RPS2"/>
    <property type="match status" value="1"/>
</dbReference>
<keyword evidence="4" id="KW-0547">Nucleotide-binding</keyword>
<dbReference type="GO" id="GO:0005524">
    <property type="term" value="F:ATP binding"/>
    <property type="evidence" value="ECO:0007669"/>
    <property type="project" value="UniProtKB-KW"/>
</dbReference>
<dbReference type="AlphaFoldDB" id="A0A7N2N3Y7"/>
<evidence type="ECO:0000256" key="4">
    <source>
        <dbReference type="ARBA" id="ARBA00022741"/>
    </source>
</evidence>
<dbReference type="InterPro" id="IPR002182">
    <property type="entry name" value="NB-ARC"/>
</dbReference>
<evidence type="ECO:0000259" key="7">
    <source>
        <dbReference type="Pfam" id="PF00931"/>
    </source>
</evidence>
<dbReference type="Gramene" id="QL12p023642:mrna">
    <property type="protein sequence ID" value="QL12p023642:mrna"/>
    <property type="gene ID" value="QL12p023642"/>
</dbReference>
<evidence type="ECO:0000259" key="8">
    <source>
        <dbReference type="Pfam" id="PF23247"/>
    </source>
</evidence>
<dbReference type="InterPro" id="IPR027417">
    <property type="entry name" value="P-loop_NTPase"/>
</dbReference>
<feature type="domain" description="Disease resistance protein winged helix" evidence="9">
    <location>
        <begin position="417"/>
        <end position="495"/>
    </location>
</feature>
<evidence type="ECO:0000313" key="11">
    <source>
        <dbReference type="Proteomes" id="UP000594261"/>
    </source>
</evidence>
<accession>A0A7N2N3Y7</accession>
<dbReference type="GO" id="GO:0006952">
    <property type="term" value="P:defense response"/>
    <property type="evidence" value="ECO:0007669"/>
    <property type="project" value="UniProtKB-KW"/>
</dbReference>
<dbReference type="InterPro" id="IPR050905">
    <property type="entry name" value="Plant_NBS-LRR"/>
</dbReference>
<dbReference type="PRINTS" id="PR00364">
    <property type="entry name" value="DISEASERSIST"/>
</dbReference>
<dbReference type="InParanoid" id="A0A7N2N3Y7"/>
<dbReference type="SMART" id="SM00369">
    <property type="entry name" value="LRR_TYP"/>
    <property type="match status" value="3"/>
</dbReference>
<keyword evidence="6" id="KW-0067">ATP-binding</keyword>
<dbReference type="SUPFAM" id="SSF52540">
    <property type="entry name" value="P-loop containing nucleoside triphosphate hydrolases"/>
    <property type="match status" value="1"/>
</dbReference>
<evidence type="ECO:0000256" key="3">
    <source>
        <dbReference type="ARBA" id="ARBA00022737"/>
    </source>
</evidence>
<evidence type="ECO:0000313" key="10">
    <source>
        <dbReference type="EnsemblPlants" id="QL12p023642:mrna"/>
    </source>
</evidence>
<dbReference type="Gene3D" id="3.40.50.300">
    <property type="entry name" value="P-loop containing nucleotide triphosphate hydrolases"/>
    <property type="match status" value="1"/>
</dbReference>
<dbReference type="EMBL" id="LRBV02000012">
    <property type="status" value="NOT_ANNOTATED_CDS"/>
    <property type="molecule type" value="Genomic_DNA"/>
</dbReference>
<reference evidence="10 11" key="1">
    <citation type="journal article" date="2016" name="G3 (Bethesda)">
        <title>First Draft Assembly and Annotation of the Genome of a California Endemic Oak Quercus lobata Nee (Fagaceae).</title>
        <authorList>
            <person name="Sork V.L."/>
            <person name="Fitz-Gibbon S.T."/>
            <person name="Puiu D."/>
            <person name="Crepeau M."/>
            <person name="Gugger P.F."/>
            <person name="Sherman R."/>
            <person name="Stevens K."/>
            <person name="Langley C.H."/>
            <person name="Pellegrini M."/>
            <person name="Salzberg S.L."/>
        </authorList>
    </citation>
    <scope>NUCLEOTIDE SEQUENCE [LARGE SCALE GENOMIC DNA]</scope>
    <source>
        <strain evidence="10 11">cv. SW786</strain>
    </source>
</reference>
<evidence type="ECO:0000256" key="1">
    <source>
        <dbReference type="ARBA" id="ARBA00008894"/>
    </source>
</evidence>
<dbReference type="Gene3D" id="1.10.10.10">
    <property type="entry name" value="Winged helix-like DNA-binding domain superfamily/Winged helix DNA-binding domain"/>
    <property type="match status" value="1"/>
</dbReference>
<dbReference type="EnsemblPlants" id="QL12p023642:mrna">
    <property type="protein sequence ID" value="QL12p023642:mrna"/>
    <property type="gene ID" value="QL12p023642"/>
</dbReference>
<dbReference type="PANTHER" id="PTHR33463:SF187">
    <property type="entry name" value="AND NB-ARC DOMAIN DISEASE RESISTANCE PROTEIN, PUTATIVE-RELATED"/>
    <property type="match status" value="1"/>
</dbReference>
<keyword evidence="5" id="KW-0611">Plant defense</keyword>
<dbReference type="PANTHER" id="PTHR33463">
    <property type="entry name" value="NB-ARC DOMAIN-CONTAINING PROTEIN-RELATED"/>
    <property type="match status" value="1"/>
</dbReference>
<keyword evidence="3" id="KW-0677">Repeat</keyword>
<protein>
    <recommendedName>
        <fullName evidence="12">NB-ARC domain-containing protein</fullName>
    </recommendedName>
</protein>
<keyword evidence="11" id="KW-1185">Reference proteome</keyword>
<dbReference type="GO" id="GO:0043531">
    <property type="term" value="F:ADP binding"/>
    <property type="evidence" value="ECO:0007669"/>
    <property type="project" value="InterPro"/>
</dbReference>